<feature type="compositionally biased region" description="Low complexity" evidence="1">
    <location>
        <begin position="128"/>
        <end position="144"/>
    </location>
</feature>
<keyword evidence="2" id="KW-0812">Transmembrane</keyword>
<feature type="region of interest" description="Disordered" evidence="1">
    <location>
        <begin position="128"/>
        <end position="147"/>
    </location>
</feature>
<keyword evidence="2" id="KW-0472">Membrane</keyword>
<reference evidence="3 4" key="1">
    <citation type="submission" date="2019-07" db="EMBL/GenBank/DDBJ databases">
        <title>De Novo Assembly of kiwifruit Actinidia rufa.</title>
        <authorList>
            <person name="Sugita-Konishi S."/>
            <person name="Sato K."/>
            <person name="Mori E."/>
            <person name="Abe Y."/>
            <person name="Kisaki G."/>
            <person name="Hamano K."/>
            <person name="Suezawa K."/>
            <person name="Otani M."/>
            <person name="Fukuda T."/>
            <person name="Manabe T."/>
            <person name="Gomi K."/>
            <person name="Tabuchi M."/>
            <person name="Akimitsu K."/>
            <person name="Kataoka I."/>
        </authorList>
    </citation>
    <scope>NUCLEOTIDE SEQUENCE [LARGE SCALE GENOMIC DNA]</scope>
    <source>
        <strain evidence="4">cv. Fuchu</strain>
    </source>
</reference>
<evidence type="ECO:0000313" key="4">
    <source>
        <dbReference type="Proteomes" id="UP000585474"/>
    </source>
</evidence>
<dbReference type="PANTHER" id="PTHR34379:SF15">
    <property type="entry name" value="PROTEIN, PUTATIVE-RELATED"/>
    <property type="match status" value="1"/>
</dbReference>
<evidence type="ECO:0000256" key="2">
    <source>
        <dbReference type="SAM" id="Phobius"/>
    </source>
</evidence>
<dbReference type="PANTHER" id="PTHR34379">
    <property type="entry name" value="OS07G0553800 PROTEIN"/>
    <property type="match status" value="1"/>
</dbReference>
<protein>
    <submittedName>
        <fullName evidence="3">Uncharacterized protein</fullName>
    </submittedName>
</protein>
<feature type="transmembrane region" description="Helical" evidence="2">
    <location>
        <begin position="156"/>
        <end position="180"/>
    </location>
</feature>
<organism evidence="3 4">
    <name type="scientific">Actinidia rufa</name>
    <dbReference type="NCBI Taxonomy" id="165716"/>
    <lineage>
        <taxon>Eukaryota</taxon>
        <taxon>Viridiplantae</taxon>
        <taxon>Streptophyta</taxon>
        <taxon>Embryophyta</taxon>
        <taxon>Tracheophyta</taxon>
        <taxon>Spermatophyta</taxon>
        <taxon>Magnoliopsida</taxon>
        <taxon>eudicotyledons</taxon>
        <taxon>Gunneridae</taxon>
        <taxon>Pentapetalae</taxon>
        <taxon>asterids</taxon>
        <taxon>Ericales</taxon>
        <taxon>Actinidiaceae</taxon>
        <taxon>Actinidia</taxon>
    </lineage>
</organism>
<dbReference type="EMBL" id="BJWL01000017">
    <property type="protein sequence ID" value="GFZ05577.1"/>
    <property type="molecule type" value="Genomic_DNA"/>
</dbReference>
<keyword evidence="2" id="KW-1133">Transmembrane helix</keyword>
<dbReference type="AlphaFoldDB" id="A0A7J0G4A1"/>
<evidence type="ECO:0000256" key="1">
    <source>
        <dbReference type="SAM" id="MobiDB-lite"/>
    </source>
</evidence>
<feature type="compositionally biased region" description="Basic and acidic residues" evidence="1">
    <location>
        <begin position="101"/>
        <end position="111"/>
    </location>
</feature>
<feature type="region of interest" description="Disordered" evidence="1">
    <location>
        <begin position="93"/>
        <end position="116"/>
    </location>
</feature>
<keyword evidence="4" id="KW-1185">Reference proteome</keyword>
<dbReference type="OrthoDB" id="771184at2759"/>
<accession>A0A7J0G4A1</accession>
<sequence>MKNKLFLCFRPIGIETETEPNQSVCFDDGVFTCIPVSNHRAEKNSAVKSTVSTVEKSNCSKNEVHGKSFSGFVKAIMFEISLKKKARKNQVLQIETGSNRSKSDSIPEKSKSPNTKYQSIKRDSIFYSSTSNSRSSPSNQKKQSILNGSKPSETGLFLILISLAITVFLGRFYAVIFTLLGLYSISRRRSCALLPENVVSSSTETARDYRKRVIMEGLLERNHRMRGH</sequence>
<dbReference type="InterPro" id="IPR040411">
    <property type="entry name" value="At5g23160-like"/>
</dbReference>
<comment type="caution">
    <text evidence="3">The sequence shown here is derived from an EMBL/GenBank/DDBJ whole genome shotgun (WGS) entry which is preliminary data.</text>
</comment>
<gene>
    <name evidence="3" type="ORF">Acr_17g0011490</name>
</gene>
<name>A0A7J0G4A1_9ERIC</name>
<dbReference type="Proteomes" id="UP000585474">
    <property type="component" value="Unassembled WGS sequence"/>
</dbReference>
<proteinExistence type="predicted"/>
<evidence type="ECO:0000313" key="3">
    <source>
        <dbReference type="EMBL" id="GFZ05577.1"/>
    </source>
</evidence>